<evidence type="ECO:0000313" key="2">
    <source>
        <dbReference type="EMBL" id="MDQ0904189.1"/>
    </source>
</evidence>
<sequence>MCLGPRGDAVLGLSERVVSFLLGVIDRSVTGMDRLARLLLRAVDGLMTAIDRLVALIAHAAAGPRGKDHTVNQHARASGNANVFQRGGDIVIGDAPMTNYLPPFGDIRDAVAGGIIRWEPQSEGDDDAELLADEVGPLSTEDEQLVAERAADAINHTLARLFLRLGPPPQNTDGDFAPVSSSGGGSAL</sequence>
<protein>
    <submittedName>
        <fullName evidence="2">Uncharacterized protein</fullName>
    </submittedName>
</protein>
<gene>
    <name evidence="2" type="ORF">QFZ22_000174</name>
</gene>
<dbReference type="EMBL" id="JAUSZV010000001">
    <property type="protein sequence ID" value="MDQ0904189.1"/>
    <property type="molecule type" value="Genomic_DNA"/>
</dbReference>
<dbReference type="Proteomes" id="UP001234216">
    <property type="component" value="Unassembled WGS sequence"/>
</dbReference>
<evidence type="ECO:0000313" key="3">
    <source>
        <dbReference type="Proteomes" id="UP001234216"/>
    </source>
</evidence>
<comment type="caution">
    <text evidence="2">The sequence shown here is derived from an EMBL/GenBank/DDBJ whole genome shotgun (WGS) entry which is preliminary data.</text>
</comment>
<accession>A0AAW8F289</accession>
<dbReference type="AlphaFoldDB" id="A0AAW8F289"/>
<organism evidence="2 3">
    <name type="scientific">Streptomyces canus</name>
    <dbReference type="NCBI Taxonomy" id="58343"/>
    <lineage>
        <taxon>Bacteria</taxon>
        <taxon>Bacillati</taxon>
        <taxon>Actinomycetota</taxon>
        <taxon>Actinomycetes</taxon>
        <taxon>Kitasatosporales</taxon>
        <taxon>Streptomycetaceae</taxon>
        <taxon>Streptomyces</taxon>
        <taxon>Streptomyces aurantiacus group</taxon>
    </lineage>
</organism>
<feature type="region of interest" description="Disordered" evidence="1">
    <location>
        <begin position="169"/>
        <end position="188"/>
    </location>
</feature>
<reference evidence="2" key="1">
    <citation type="submission" date="2023-07" db="EMBL/GenBank/DDBJ databases">
        <title>Comparative genomics of wheat-associated soil bacteria to identify genetic determinants of phenazine resistance.</title>
        <authorList>
            <person name="Mouncey N."/>
        </authorList>
    </citation>
    <scope>NUCLEOTIDE SEQUENCE</scope>
    <source>
        <strain evidence="2">V4I22</strain>
    </source>
</reference>
<name>A0AAW8F289_9ACTN</name>
<proteinExistence type="predicted"/>
<evidence type="ECO:0000256" key="1">
    <source>
        <dbReference type="SAM" id="MobiDB-lite"/>
    </source>
</evidence>